<dbReference type="EMBL" id="KQ979808">
    <property type="protein sequence ID" value="KYN19058.1"/>
    <property type="molecule type" value="Genomic_DNA"/>
</dbReference>
<gene>
    <name evidence="1" type="ORF">ALC57_08617</name>
</gene>
<name>A0A151J6U0_9HYME</name>
<organism evidence="1 2">
    <name type="scientific">Trachymyrmex cornetzi</name>
    <dbReference type="NCBI Taxonomy" id="471704"/>
    <lineage>
        <taxon>Eukaryota</taxon>
        <taxon>Metazoa</taxon>
        <taxon>Ecdysozoa</taxon>
        <taxon>Arthropoda</taxon>
        <taxon>Hexapoda</taxon>
        <taxon>Insecta</taxon>
        <taxon>Pterygota</taxon>
        <taxon>Neoptera</taxon>
        <taxon>Endopterygota</taxon>
        <taxon>Hymenoptera</taxon>
        <taxon>Apocrita</taxon>
        <taxon>Aculeata</taxon>
        <taxon>Formicoidea</taxon>
        <taxon>Formicidae</taxon>
        <taxon>Myrmicinae</taxon>
        <taxon>Trachymyrmex</taxon>
    </lineage>
</organism>
<evidence type="ECO:0000313" key="2">
    <source>
        <dbReference type="Proteomes" id="UP000078492"/>
    </source>
</evidence>
<reference evidence="1 2" key="1">
    <citation type="submission" date="2015-09" db="EMBL/GenBank/DDBJ databases">
        <title>Trachymyrmex cornetzi WGS genome.</title>
        <authorList>
            <person name="Nygaard S."/>
            <person name="Hu H."/>
            <person name="Boomsma J."/>
            <person name="Zhang G."/>
        </authorList>
    </citation>
    <scope>NUCLEOTIDE SEQUENCE [LARGE SCALE GENOMIC DNA]</scope>
    <source>
        <strain evidence="1">Tcor2-1</strain>
        <tissue evidence="1">Whole body</tissue>
    </source>
</reference>
<keyword evidence="2" id="KW-1185">Reference proteome</keyword>
<sequence length="53" mass="5989">RCSRIKYRTLTLTHVAGLGKFFSDDTTGIVHRCTGIELHHLGGILFRYGDAQR</sequence>
<proteinExistence type="predicted"/>
<protein>
    <submittedName>
        <fullName evidence="1">Uncharacterized protein</fullName>
    </submittedName>
</protein>
<dbReference type="AlphaFoldDB" id="A0A151J6U0"/>
<accession>A0A151J6U0</accession>
<dbReference type="Proteomes" id="UP000078492">
    <property type="component" value="Unassembled WGS sequence"/>
</dbReference>
<evidence type="ECO:0000313" key="1">
    <source>
        <dbReference type="EMBL" id="KYN19058.1"/>
    </source>
</evidence>
<feature type="non-terminal residue" evidence="1">
    <location>
        <position position="1"/>
    </location>
</feature>